<evidence type="ECO:0000313" key="3">
    <source>
        <dbReference type="Proteomes" id="UP000190037"/>
    </source>
</evidence>
<evidence type="ECO:0000256" key="1">
    <source>
        <dbReference type="SAM" id="SignalP"/>
    </source>
</evidence>
<evidence type="ECO:0000313" key="2">
    <source>
        <dbReference type="EMBL" id="OPC80306.1"/>
    </source>
</evidence>
<accession>A0A1T3NU48</accession>
<protein>
    <submittedName>
        <fullName evidence="2">Uncharacterized protein</fullName>
    </submittedName>
</protein>
<dbReference type="Proteomes" id="UP000190037">
    <property type="component" value="Unassembled WGS sequence"/>
</dbReference>
<keyword evidence="3" id="KW-1185">Reference proteome</keyword>
<dbReference type="AlphaFoldDB" id="A0A1T3NU48"/>
<reference evidence="2 3" key="1">
    <citation type="submission" date="2017-03" db="EMBL/GenBank/DDBJ databases">
        <title>Draft genome sequence of Streptomyces scabrisporus NF3, endophyte isolated from Amphipterygium adstringens.</title>
        <authorList>
            <person name="Vazquez M."/>
            <person name="Ceapa C.D."/>
            <person name="Rodriguez Luna D."/>
            <person name="Sanchez Esquivel S."/>
        </authorList>
    </citation>
    <scope>NUCLEOTIDE SEQUENCE [LARGE SCALE GENOMIC DNA]</scope>
    <source>
        <strain evidence="2 3">NF3</strain>
    </source>
</reference>
<keyword evidence="1" id="KW-0732">Signal</keyword>
<feature type="chain" id="PRO_5012345955" evidence="1">
    <location>
        <begin position="23"/>
        <end position="69"/>
    </location>
</feature>
<organism evidence="2 3">
    <name type="scientific">Embleya scabrispora</name>
    <dbReference type="NCBI Taxonomy" id="159449"/>
    <lineage>
        <taxon>Bacteria</taxon>
        <taxon>Bacillati</taxon>
        <taxon>Actinomycetota</taxon>
        <taxon>Actinomycetes</taxon>
        <taxon>Kitasatosporales</taxon>
        <taxon>Streptomycetaceae</taxon>
        <taxon>Embleya</taxon>
    </lineage>
</organism>
<name>A0A1T3NU48_9ACTN</name>
<feature type="signal peptide" evidence="1">
    <location>
        <begin position="1"/>
        <end position="22"/>
    </location>
</feature>
<proteinExistence type="predicted"/>
<comment type="caution">
    <text evidence="2">The sequence shown here is derived from an EMBL/GenBank/DDBJ whole genome shotgun (WGS) entry which is preliminary data.</text>
</comment>
<dbReference type="EMBL" id="MWQN01000001">
    <property type="protein sequence ID" value="OPC80306.1"/>
    <property type="molecule type" value="Genomic_DNA"/>
</dbReference>
<gene>
    <name evidence="2" type="ORF">B4N89_04520</name>
</gene>
<sequence length="69" mass="6987">MAGIALAAAMLGVGVAAQPAMADPSGFYLWGYYPSAESCDAAGKATVPAHGPVYLCLNNGGTVYALWVH</sequence>